<proteinExistence type="predicted"/>
<dbReference type="InterPro" id="IPR006311">
    <property type="entry name" value="TAT_signal"/>
</dbReference>
<evidence type="ECO:0000259" key="2">
    <source>
        <dbReference type="Pfam" id="PF13472"/>
    </source>
</evidence>
<reference evidence="4" key="1">
    <citation type="journal article" date="2019" name="Int. J. Syst. Evol. Microbiol.">
        <title>The Global Catalogue of Microorganisms (GCM) 10K type strain sequencing project: providing services to taxonomists for standard genome sequencing and annotation.</title>
        <authorList>
            <consortium name="The Broad Institute Genomics Platform"/>
            <consortium name="The Broad Institute Genome Sequencing Center for Infectious Disease"/>
            <person name="Wu L."/>
            <person name="Ma J."/>
        </authorList>
    </citation>
    <scope>NUCLEOTIDE SEQUENCE [LARGE SCALE GENOMIC DNA]</scope>
    <source>
        <strain evidence="4">NBRC 109019</strain>
    </source>
</reference>
<feature type="chain" id="PRO_5047158609" evidence="1">
    <location>
        <begin position="36"/>
        <end position="272"/>
    </location>
</feature>
<sequence length="272" mass="27220">MSAHSHRRSRIIGSLAGATIALLAALGGAAPSALAAPPEPVNKYVALGDSYAAGQGAGLPLDACLRSEAAYPVLLDAVPRTNLLRQPACSGATISDVAETQLSQVNRGTTLVTITVGGNDLDVGGILQVCAPDPNSGACAAAVLQAQQLLASGVIAQDLTGLLLAIAERSPRARIIVTDYPVPFVAGLSALTDSVNQATLALDAQIAAAASAAASAGADVDATSLAFAYTGHRVGDAVPWLGADLNDPLAFLHPTTAGQAVYRDAILTVLAS</sequence>
<feature type="domain" description="SGNH hydrolase-type esterase" evidence="2">
    <location>
        <begin position="46"/>
        <end position="260"/>
    </location>
</feature>
<organism evidence="3 4">
    <name type="scientific">Agromyces marinus</name>
    <dbReference type="NCBI Taxonomy" id="1389020"/>
    <lineage>
        <taxon>Bacteria</taxon>
        <taxon>Bacillati</taxon>
        <taxon>Actinomycetota</taxon>
        <taxon>Actinomycetes</taxon>
        <taxon>Micrococcales</taxon>
        <taxon>Microbacteriaceae</taxon>
        <taxon>Agromyces</taxon>
    </lineage>
</organism>
<keyword evidence="4" id="KW-1185">Reference proteome</keyword>
<dbReference type="InterPro" id="IPR036514">
    <property type="entry name" value="SGNH_hydro_sf"/>
</dbReference>
<gene>
    <name evidence="3" type="ORF">GCM10025870_09410</name>
</gene>
<evidence type="ECO:0000256" key="1">
    <source>
        <dbReference type="SAM" id="SignalP"/>
    </source>
</evidence>
<dbReference type="PROSITE" id="PS51318">
    <property type="entry name" value="TAT"/>
    <property type="match status" value="1"/>
</dbReference>
<dbReference type="Proteomes" id="UP001321477">
    <property type="component" value="Chromosome"/>
</dbReference>
<protein>
    <submittedName>
        <fullName evidence="3">Lipase 1</fullName>
    </submittedName>
</protein>
<dbReference type="Gene3D" id="3.40.50.1110">
    <property type="entry name" value="SGNH hydrolase"/>
    <property type="match status" value="1"/>
</dbReference>
<evidence type="ECO:0000313" key="3">
    <source>
        <dbReference type="EMBL" id="BDZ53868.1"/>
    </source>
</evidence>
<feature type="signal peptide" evidence="1">
    <location>
        <begin position="1"/>
        <end position="35"/>
    </location>
</feature>
<dbReference type="InterPro" id="IPR013830">
    <property type="entry name" value="SGNH_hydro"/>
</dbReference>
<dbReference type="InterPro" id="IPR037460">
    <property type="entry name" value="SEST-like"/>
</dbReference>
<dbReference type="RefSeq" id="WP_234661143.1">
    <property type="nucleotide sequence ID" value="NZ_AP027734.1"/>
</dbReference>
<dbReference type="SUPFAM" id="SSF52266">
    <property type="entry name" value="SGNH hydrolase"/>
    <property type="match status" value="1"/>
</dbReference>
<dbReference type="PANTHER" id="PTHR37981:SF1">
    <property type="entry name" value="SGNH HYDROLASE-TYPE ESTERASE DOMAIN-CONTAINING PROTEIN"/>
    <property type="match status" value="1"/>
</dbReference>
<dbReference type="EMBL" id="AP027734">
    <property type="protein sequence ID" value="BDZ53868.1"/>
    <property type="molecule type" value="Genomic_DNA"/>
</dbReference>
<accession>A0ABM8GZF1</accession>
<dbReference type="PANTHER" id="PTHR37981">
    <property type="entry name" value="LIPASE 2"/>
    <property type="match status" value="1"/>
</dbReference>
<evidence type="ECO:0000313" key="4">
    <source>
        <dbReference type="Proteomes" id="UP001321477"/>
    </source>
</evidence>
<name>A0ABM8GZF1_9MICO</name>
<dbReference type="Pfam" id="PF13472">
    <property type="entry name" value="Lipase_GDSL_2"/>
    <property type="match status" value="1"/>
</dbReference>
<keyword evidence="1" id="KW-0732">Signal</keyword>